<comment type="pathway">
    <text evidence="2 9">Cofactor biosynthesis; biotin biosynthesis.</text>
</comment>
<evidence type="ECO:0000256" key="4">
    <source>
        <dbReference type="ARBA" id="ARBA00011738"/>
    </source>
</evidence>
<dbReference type="InterPro" id="IPR001917">
    <property type="entry name" value="Aminotrans_II_pyridoxalP_BS"/>
</dbReference>
<feature type="binding site" evidence="9">
    <location>
        <position position="205"/>
    </location>
    <ligand>
        <name>pyridoxal 5'-phosphate</name>
        <dbReference type="ChEBI" id="CHEBI:597326"/>
    </ligand>
</feature>
<evidence type="ECO:0000256" key="6">
    <source>
        <dbReference type="ARBA" id="ARBA00022756"/>
    </source>
</evidence>
<comment type="catalytic activity">
    <reaction evidence="8 9">
        <text>6-carboxyhexanoyl-[ACP] + L-alanine + H(+) = (8S)-8-amino-7-oxononanoate + holo-[ACP] + CO2</text>
        <dbReference type="Rhea" id="RHEA:42288"/>
        <dbReference type="Rhea" id="RHEA-COMP:9685"/>
        <dbReference type="Rhea" id="RHEA-COMP:9955"/>
        <dbReference type="ChEBI" id="CHEBI:15378"/>
        <dbReference type="ChEBI" id="CHEBI:16526"/>
        <dbReference type="ChEBI" id="CHEBI:57972"/>
        <dbReference type="ChEBI" id="CHEBI:64479"/>
        <dbReference type="ChEBI" id="CHEBI:78846"/>
        <dbReference type="ChEBI" id="CHEBI:149468"/>
        <dbReference type="EC" id="2.3.1.47"/>
    </reaction>
</comment>
<keyword evidence="11" id="KW-0012">Acyltransferase</keyword>
<organism evidence="11 12">
    <name type="scientific">Corallincola platygyrae</name>
    <dbReference type="NCBI Taxonomy" id="1193278"/>
    <lineage>
        <taxon>Bacteria</taxon>
        <taxon>Pseudomonadati</taxon>
        <taxon>Pseudomonadota</taxon>
        <taxon>Gammaproteobacteria</taxon>
        <taxon>Alteromonadales</taxon>
        <taxon>Psychromonadaceae</taxon>
        <taxon>Corallincola</taxon>
    </lineage>
</organism>
<evidence type="ECO:0000259" key="10">
    <source>
        <dbReference type="Pfam" id="PF00155"/>
    </source>
</evidence>
<dbReference type="EC" id="2.3.1.47" evidence="9"/>
<evidence type="ECO:0000313" key="11">
    <source>
        <dbReference type="EMBL" id="MFD2095708.1"/>
    </source>
</evidence>
<dbReference type="Gene3D" id="3.90.1150.10">
    <property type="entry name" value="Aspartate Aminotransferase, domain 1"/>
    <property type="match status" value="1"/>
</dbReference>
<feature type="binding site" evidence="9">
    <location>
        <begin position="107"/>
        <end position="108"/>
    </location>
    <ligand>
        <name>pyridoxal 5'-phosphate</name>
        <dbReference type="ChEBI" id="CHEBI:597326"/>
    </ligand>
</feature>
<dbReference type="Proteomes" id="UP001597380">
    <property type="component" value="Unassembled WGS sequence"/>
</dbReference>
<dbReference type="GO" id="GO:0008710">
    <property type="term" value="F:8-amino-7-oxononanoate synthase activity"/>
    <property type="evidence" value="ECO:0007669"/>
    <property type="project" value="UniProtKB-EC"/>
</dbReference>
<evidence type="ECO:0000256" key="8">
    <source>
        <dbReference type="ARBA" id="ARBA00047715"/>
    </source>
</evidence>
<dbReference type="PROSITE" id="PS00599">
    <property type="entry name" value="AA_TRANSFER_CLASS_2"/>
    <property type="match status" value="1"/>
</dbReference>
<dbReference type="RefSeq" id="WP_345340222.1">
    <property type="nucleotide sequence ID" value="NZ_BAABLI010000014.1"/>
</dbReference>
<evidence type="ECO:0000313" key="12">
    <source>
        <dbReference type="Proteomes" id="UP001597380"/>
    </source>
</evidence>
<feature type="binding site" evidence="9">
    <location>
        <position position="132"/>
    </location>
    <ligand>
        <name>substrate</name>
    </ligand>
</feature>
<name>A0ABW4XML6_9GAMM</name>
<protein>
    <recommendedName>
        <fullName evidence="9">8-amino-7-oxononanoate synthase</fullName>
        <shortName evidence="9">AONS</shortName>
        <ecNumber evidence="9">2.3.1.47</ecNumber>
    </recommendedName>
    <alternativeName>
        <fullName evidence="9">7-keto-8-amino-pelargonic acid synthase</fullName>
        <shortName evidence="9">7-KAP synthase</shortName>
        <shortName evidence="9">KAPA synthase</shortName>
    </alternativeName>
    <alternativeName>
        <fullName evidence="9">8-amino-7-ketopelargonate synthase</fullName>
    </alternativeName>
</protein>
<keyword evidence="7 9" id="KW-0663">Pyridoxal phosphate</keyword>
<gene>
    <name evidence="9 11" type="primary">bioF</name>
    <name evidence="11" type="ORF">ACFSJ3_06905</name>
</gene>
<dbReference type="Pfam" id="PF00155">
    <property type="entry name" value="Aminotran_1_2"/>
    <property type="match status" value="1"/>
</dbReference>
<dbReference type="EMBL" id="JBHUHT010000009">
    <property type="protein sequence ID" value="MFD2095708.1"/>
    <property type="molecule type" value="Genomic_DNA"/>
</dbReference>
<dbReference type="InterPro" id="IPR050087">
    <property type="entry name" value="AON_synthase_class-II"/>
</dbReference>
<feature type="binding site" evidence="9">
    <location>
        <position position="231"/>
    </location>
    <ligand>
        <name>pyridoxal 5'-phosphate</name>
        <dbReference type="ChEBI" id="CHEBI:597326"/>
    </ligand>
</feature>
<dbReference type="HAMAP" id="MF_01693">
    <property type="entry name" value="BioF_aminotrans_2"/>
    <property type="match status" value="1"/>
</dbReference>
<feature type="domain" description="Aminotransferase class I/classII large" evidence="10">
    <location>
        <begin position="40"/>
        <end position="377"/>
    </location>
</feature>
<dbReference type="InterPro" id="IPR004723">
    <property type="entry name" value="AONS_Archaea/Proteobacteria"/>
</dbReference>
<evidence type="ECO:0000256" key="1">
    <source>
        <dbReference type="ARBA" id="ARBA00001933"/>
    </source>
</evidence>
<dbReference type="SUPFAM" id="SSF53383">
    <property type="entry name" value="PLP-dependent transferases"/>
    <property type="match status" value="1"/>
</dbReference>
<dbReference type="PANTHER" id="PTHR13693:SF100">
    <property type="entry name" value="8-AMINO-7-OXONONANOATE SYNTHASE"/>
    <property type="match status" value="1"/>
</dbReference>
<feature type="binding site" evidence="9">
    <location>
        <position position="177"/>
    </location>
    <ligand>
        <name>pyridoxal 5'-phosphate</name>
        <dbReference type="ChEBI" id="CHEBI:597326"/>
    </ligand>
</feature>
<dbReference type="CDD" id="cd06454">
    <property type="entry name" value="KBL_like"/>
    <property type="match status" value="1"/>
</dbReference>
<keyword evidence="5 9" id="KW-0808">Transferase</keyword>
<dbReference type="InterPro" id="IPR015422">
    <property type="entry name" value="PyrdxlP-dep_Trfase_small"/>
</dbReference>
<dbReference type="InterPro" id="IPR004839">
    <property type="entry name" value="Aminotransferase_I/II_large"/>
</dbReference>
<comment type="similarity">
    <text evidence="3 9">Belongs to the class-II pyridoxal-phosphate-dependent aminotransferase family. BioF subfamily.</text>
</comment>
<evidence type="ECO:0000256" key="3">
    <source>
        <dbReference type="ARBA" id="ARBA00010008"/>
    </source>
</evidence>
<accession>A0ABW4XML6</accession>
<reference evidence="12" key="1">
    <citation type="journal article" date="2019" name="Int. J. Syst. Evol. Microbiol.">
        <title>The Global Catalogue of Microorganisms (GCM) 10K type strain sequencing project: providing services to taxonomists for standard genome sequencing and annotation.</title>
        <authorList>
            <consortium name="The Broad Institute Genomics Platform"/>
            <consortium name="The Broad Institute Genome Sequencing Center for Infectious Disease"/>
            <person name="Wu L."/>
            <person name="Ma J."/>
        </authorList>
    </citation>
    <scope>NUCLEOTIDE SEQUENCE [LARGE SCALE GENOMIC DNA]</scope>
    <source>
        <strain evidence="12">CGMCC 1.10992</strain>
    </source>
</reference>
<evidence type="ECO:0000256" key="5">
    <source>
        <dbReference type="ARBA" id="ARBA00022679"/>
    </source>
</evidence>
<keyword evidence="6 9" id="KW-0093">Biotin biosynthesis</keyword>
<evidence type="ECO:0000256" key="7">
    <source>
        <dbReference type="ARBA" id="ARBA00022898"/>
    </source>
</evidence>
<comment type="subunit">
    <text evidence="4 9">Homodimer.</text>
</comment>
<comment type="cofactor">
    <cofactor evidence="1 9">
        <name>pyridoxal 5'-phosphate</name>
        <dbReference type="ChEBI" id="CHEBI:597326"/>
    </cofactor>
</comment>
<dbReference type="InterPro" id="IPR015421">
    <property type="entry name" value="PyrdxlP-dep_Trfase_major"/>
</dbReference>
<comment type="caution">
    <text evidence="11">The sequence shown here is derived from an EMBL/GenBank/DDBJ whole genome shotgun (WGS) entry which is preliminary data.</text>
</comment>
<comment type="function">
    <text evidence="9">Catalyzes the decarboxylative condensation of pimeloyl-[acyl-carrier protein] and L-alanine to produce 8-amino-7-oxononanoate (AON), [acyl-carrier protein], and carbon dioxide.</text>
</comment>
<sequence length="386" mass="42008">MAFDHLRTELAQKASQSLLRKRTAFVAGAGRYLVSDEKRFLNFASNDYLGLAEHPKVIAAWKHGADKFGVGSGGSYLITGYAKAHQSLEEKLAHYTGQQKAILFSSGFAANSAVLHALLSKHDLLVQDKLNHASLIDSGLDSAAKMVRFKHNDVDSLNQQLSRDASNKLVVTEGVFSMDGDQAPINDIAGTCNKHDAWLMVDDAHAFGVTGKGKGSLASVLPMAIRIYMATFGKALGVSGAFVAGSDELVEYLLQYGRHYIYTTAMPPAQACAIEAALSLAFDEEAWRRDELNRLISQFRFKAQAENIPLMDSKTAIQPVLLGSVKRTLEIGERLKRRGFWVGTIRPPTVPEGAARLRITLSASHKPEDIDKLVAALAEELNDVGV</sequence>
<feature type="modified residue" description="N6-(pyridoxal phosphate)lysine" evidence="9">
    <location>
        <position position="234"/>
    </location>
</feature>
<dbReference type="InterPro" id="IPR015424">
    <property type="entry name" value="PyrdxlP-dep_Trfase"/>
</dbReference>
<evidence type="ECO:0000256" key="9">
    <source>
        <dbReference type="HAMAP-Rule" id="MF_01693"/>
    </source>
</evidence>
<dbReference type="PANTHER" id="PTHR13693">
    <property type="entry name" value="CLASS II AMINOTRANSFERASE/8-AMINO-7-OXONONANOATE SYNTHASE"/>
    <property type="match status" value="1"/>
</dbReference>
<feature type="binding site" evidence="9">
    <location>
        <position position="349"/>
    </location>
    <ligand>
        <name>substrate</name>
    </ligand>
</feature>
<dbReference type="InterPro" id="IPR022834">
    <property type="entry name" value="AONS_Proteobacteria"/>
</dbReference>
<feature type="binding site" evidence="9">
    <location>
        <position position="20"/>
    </location>
    <ligand>
        <name>substrate</name>
    </ligand>
</feature>
<dbReference type="NCBIfam" id="TIGR00858">
    <property type="entry name" value="bioF"/>
    <property type="match status" value="1"/>
</dbReference>
<keyword evidence="12" id="KW-1185">Reference proteome</keyword>
<proteinExistence type="inferred from homology"/>
<dbReference type="Gene3D" id="3.40.640.10">
    <property type="entry name" value="Type I PLP-dependent aspartate aminotransferase-like (Major domain)"/>
    <property type="match status" value="1"/>
</dbReference>
<evidence type="ECO:0000256" key="2">
    <source>
        <dbReference type="ARBA" id="ARBA00004746"/>
    </source>
</evidence>